<evidence type="ECO:0000256" key="3">
    <source>
        <dbReference type="ARBA" id="ARBA00023002"/>
    </source>
</evidence>
<dbReference type="InterPro" id="IPR036291">
    <property type="entry name" value="NAD(P)-bd_dom_sf"/>
</dbReference>
<dbReference type="PANTHER" id="PTHR43086:SF2">
    <property type="entry name" value="HYDROXYSTEROID DEHYDROGENASE-LIKE PROTEIN 1"/>
    <property type="match status" value="1"/>
</dbReference>
<proteinExistence type="inferred from homology"/>
<keyword evidence="6" id="KW-1185">Reference proteome</keyword>
<evidence type="ECO:0000256" key="2">
    <source>
        <dbReference type="ARBA" id="ARBA00022955"/>
    </source>
</evidence>
<dbReference type="OrthoDB" id="5545019at2759"/>
<dbReference type="STRING" id="299467.A0A443S086"/>
<keyword evidence="2" id="KW-0443">Lipid metabolism</keyword>
<evidence type="ECO:0000256" key="4">
    <source>
        <dbReference type="ARBA" id="ARBA00038261"/>
    </source>
</evidence>
<dbReference type="PANTHER" id="PTHR43086">
    <property type="entry name" value="VERY-LONG-CHAIN 3-OXOOACYL-COA REDUCTASE"/>
    <property type="match status" value="1"/>
</dbReference>
<keyword evidence="3" id="KW-0560">Oxidoreductase</keyword>
<organism evidence="5 6">
    <name type="scientific">Leptotrombidium deliense</name>
    <dbReference type="NCBI Taxonomy" id="299467"/>
    <lineage>
        <taxon>Eukaryota</taxon>
        <taxon>Metazoa</taxon>
        <taxon>Ecdysozoa</taxon>
        <taxon>Arthropoda</taxon>
        <taxon>Chelicerata</taxon>
        <taxon>Arachnida</taxon>
        <taxon>Acari</taxon>
        <taxon>Acariformes</taxon>
        <taxon>Trombidiformes</taxon>
        <taxon>Prostigmata</taxon>
        <taxon>Anystina</taxon>
        <taxon>Parasitengona</taxon>
        <taxon>Trombiculoidea</taxon>
        <taxon>Trombiculidae</taxon>
        <taxon>Leptotrombidium</taxon>
    </lineage>
</organism>
<dbReference type="SUPFAM" id="SSF51735">
    <property type="entry name" value="NAD(P)-binding Rossmann-fold domains"/>
    <property type="match status" value="1"/>
</dbReference>
<reference evidence="5 6" key="1">
    <citation type="journal article" date="2018" name="Gigascience">
        <title>Genomes of trombidid mites reveal novel predicted allergens and laterally-transferred genes associated with secondary metabolism.</title>
        <authorList>
            <person name="Dong X."/>
            <person name="Chaisiri K."/>
            <person name="Xia D."/>
            <person name="Armstrong S.D."/>
            <person name="Fang Y."/>
            <person name="Donnelly M.J."/>
            <person name="Kadowaki T."/>
            <person name="McGarry J.W."/>
            <person name="Darby A.C."/>
            <person name="Makepeace B.L."/>
        </authorList>
    </citation>
    <scope>NUCLEOTIDE SEQUENCE [LARGE SCALE GENOMIC DNA]</scope>
    <source>
        <strain evidence="5">UoL-UT</strain>
    </source>
</reference>
<comment type="caution">
    <text evidence="5">The sequence shown here is derived from an EMBL/GenBank/DDBJ whole genome shotgun (WGS) entry which is preliminary data.</text>
</comment>
<evidence type="ECO:0000313" key="5">
    <source>
        <dbReference type="EMBL" id="RWS20945.1"/>
    </source>
</evidence>
<evidence type="ECO:0000313" key="6">
    <source>
        <dbReference type="Proteomes" id="UP000288716"/>
    </source>
</evidence>
<accession>A0A443S086</accession>
<keyword evidence="2" id="KW-0444">Lipid biosynthesis</keyword>
<keyword evidence="2" id="KW-0752">Steroid biosynthesis</keyword>
<keyword evidence="1" id="KW-0521">NADP</keyword>
<evidence type="ECO:0008006" key="7">
    <source>
        <dbReference type="Google" id="ProtNLM"/>
    </source>
</evidence>
<gene>
    <name evidence="5" type="ORF">B4U80_11970</name>
</gene>
<dbReference type="VEuPathDB" id="VectorBase:LDEU011095"/>
<dbReference type="GO" id="GO:0005783">
    <property type="term" value="C:endoplasmic reticulum"/>
    <property type="evidence" value="ECO:0007669"/>
    <property type="project" value="TreeGrafter"/>
</dbReference>
<evidence type="ECO:0000256" key="1">
    <source>
        <dbReference type="ARBA" id="ARBA00022857"/>
    </source>
</evidence>
<dbReference type="GO" id="GO:0030497">
    <property type="term" value="P:fatty acid elongation"/>
    <property type="evidence" value="ECO:0007669"/>
    <property type="project" value="TreeGrafter"/>
</dbReference>
<dbReference type="EMBL" id="NCKV01014555">
    <property type="protein sequence ID" value="RWS20945.1"/>
    <property type="molecule type" value="Genomic_DNA"/>
</dbReference>
<dbReference type="Proteomes" id="UP000288716">
    <property type="component" value="Unassembled WGS sequence"/>
</dbReference>
<sequence>EKYGEYVVITNVVDTIGFEFAKAFAKQGHSLVLIATKSEQLEKVKHALEKCLHTDKKIVILTYDEKQPEEENFSSFEKALTEVKDKIGILVNNCTIRFKSGDNFLEYSRSEILDLMYADIGNPLLITRIIVPIMAENKRGLILNVTIPNNFRPVEHKGFPHVMREFVDFFGTLIKKECESYNIKVQTLNPGWIEKGRKGSKRFPSFLVQTPTSFVESVMPSVGTTDKTTGFWLHTVFGRIIMHTPDFIHKCIYYLYRAVNGAYDDLNQTEEGEQLISDLEHLIKQNECEPENKSDNP</sequence>
<dbReference type="Pfam" id="PF00106">
    <property type="entry name" value="adh_short"/>
    <property type="match status" value="1"/>
</dbReference>
<feature type="non-terminal residue" evidence="5">
    <location>
        <position position="1"/>
    </location>
</feature>
<dbReference type="InterPro" id="IPR002347">
    <property type="entry name" value="SDR_fam"/>
</dbReference>
<name>A0A443S086_9ACAR</name>
<comment type="similarity">
    <text evidence="4">Belongs to the short-chain dehydrogenases/reductases (SDR) family. 17-beta-HSD 3 subfamily.</text>
</comment>
<dbReference type="GO" id="GO:0016491">
    <property type="term" value="F:oxidoreductase activity"/>
    <property type="evidence" value="ECO:0007669"/>
    <property type="project" value="UniProtKB-KW"/>
</dbReference>
<dbReference type="GO" id="GO:0006694">
    <property type="term" value="P:steroid biosynthetic process"/>
    <property type="evidence" value="ECO:0007669"/>
    <property type="project" value="UniProtKB-KW"/>
</dbReference>
<dbReference type="AlphaFoldDB" id="A0A443S086"/>
<protein>
    <recommendedName>
        <fullName evidence="7">Hydroxysteroid dehydrogenase-like protein 3</fullName>
    </recommendedName>
</protein>
<dbReference type="Gene3D" id="3.40.50.720">
    <property type="entry name" value="NAD(P)-binding Rossmann-like Domain"/>
    <property type="match status" value="1"/>
</dbReference>